<dbReference type="InterPro" id="IPR052707">
    <property type="entry name" value="OsmC_Ohr_Peroxiredoxin"/>
</dbReference>
<proteinExistence type="predicted"/>
<protein>
    <submittedName>
        <fullName evidence="1">Organic hydroperoxide reductase OsmC/OhrA</fullName>
    </submittedName>
</protein>
<dbReference type="InterPro" id="IPR036102">
    <property type="entry name" value="OsmC/Ohrsf"/>
</dbReference>
<evidence type="ECO:0000313" key="2">
    <source>
        <dbReference type="Proteomes" id="UP000633509"/>
    </source>
</evidence>
<dbReference type="InterPro" id="IPR003718">
    <property type="entry name" value="OsmC/Ohr_fam"/>
</dbReference>
<reference evidence="1 2" key="1">
    <citation type="submission" date="2020-10" db="EMBL/GenBank/DDBJ databases">
        <title>Sequencing the genomes of 1000 actinobacteria strains.</title>
        <authorList>
            <person name="Klenk H.-P."/>
        </authorList>
    </citation>
    <scope>NUCLEOTIDE SEQUENCE [LARGE SCALE GENOMIC DNA]</scope>
    <source>
        <strain evidence="1 2">DSM 43173</strain>
    </source>
</reference>
<dbReference type="SUPFAM" id="SSF82784">
    <property type="entry name" value="OsmC-like"/>
    <property type="match status" value="1"/>
</dbReference>
<dbReference type="RefSeq" id="WP_192785415.1">
    <property type="nucleotide sequence ID" value="NZ_JADBEK010000001.1"/>
</dbReference>
<dbReference type="PANTHER" id="PTHR42830">
    <property type="entry name" value="OSMOTICALLY INDUCIBLE FAMILY PROTEIN"/>
    <property type="match status" value="1"/>
</dbReference>
<dbReference type="PANTHER" id="PTHR42830:SF2">
    <property type="entry name" value="OSMC_OHR FAMILY PROTEIN"/>
    <property type="match status" value="1"/>
</dbReference>
<evidence type="ECO:0000313" key="1">
    <source>
        <dbReference type="EMBL" id="MBE1584502.1"/>
    </source>
</evidence>
<keyword evidence="2" id="KW-1185">Reference proteome</keyword>
<organism evidence="1 2">
    <name type="scientific">Nonomuraea angiospora</name>
    <dbReference type="NCBI Taxonomy" id="46172"/>
    <lineage>
        <taxon>Bacteria</taxon>
        <taxon>Bacillati</taxon>
        <taxon>Actinomycetota</taxon>
        <taxon>Actinomycetes</taxon>
        <taxon>Streptosporangiales</taxon>
        <taxon>Streptosporangiaceae</taxon>
        <taxon>Nonomuraea</taxon>
    </lineage>
</organism>
<gene>
    <name evidence="1" type="ORF">H4W80_002760</name>
</gene>
<dbReference type="Proteomes" id="UP000633509">
    <property type="component" value="Unassembled WGS sequence"/>
</dbReference>
<dbReference type="Gene3D" id="3.30.300.20">
    <property type="match status" value="1"/>
</dbReference>
<dbReference type="InterPro" id="IPR015946">
    <property type="entry name" value="KH_dom-like_a/b"/>
</dbReference>
<sequence length="163" mass="17244">MTREHTYPVVVTWTGDKGTGTSGYRDYGREHELTAEGPTAIAASSDPAFRGDPTRWNPEQLLVGALSQCHMLSYLHKCAVAGVVVTGYVDNAVGTMAQTADGGHFTEVVLRPSVTVTSPEMADAAAGLHEDAHKACFIASSVNFPVRVEPTIRATGTDAAPSR</sequence>
<comment type="caution">
    <text evidence="1">The sequence shown here is derived from an EMBL/GenBank/DDBJ whole genome shotgun (WGS) entry which is preliminary data.</text>
</comment>
<dbReference type="Pfam" id="PF02566">
    <property type="entry name" value="OsmC"/>
    <property type="match status" value="1"/>
</dbReference>
<dbReference type="EMBL" id="JADBEK010000001">
    <property type="protein sequence ID" value="MBE1584502.1"/>
    <property type="molecule type" value="Genomic_DNA"/>
</dbReference>
<name>A0ABR9LW16_9ACTN</name>
<accession>A0ABR9LW16</accession>